<evidence type="ECO:0000313" key="2">
    <source>
        <dbReference type="Proteomes" id="UP000614261"/>
    </source>
</evidence>
<proteinExistence type="predicted"/>
<comment type="caution">
    <text evidence="1">The sequence shown here is derived from an EMBL/GenBank/DDBJ whole genome shotgun (WGS) entry which is preliminary data.</text>
</comment>
<gene>
    <name evidence="1" type="ORF">GCM10010833_02700</name>
</gene>
<dbReference type="RefSeq" id="WP_188512563.1">
    <property type="nucleotide sequence ID" value="NZ_BMGD01000001.1"/>
</dbReference>
<protein>
    <recommendedName>
        <fullName evidence="3">Ribbon-helix-helix protein CopG domain-containing protein</fullName>
    </recommendedName>
</protein>
<reference evidence="2" key="1">
    <citation type="journal article" date="2019" name="Int. J. Syst. Evol. Microbiol.">
        <title>The Global Catalogue of Microorganisms (GCM) 10K type strain sequencing project: providing services to taxonomists for standard genome sequencing and annotation.</title>
        <authorList>
            <consortium name="The Broad Institute Genomics Platform"/>
            <consortium name="The Broad Institute Genome Sequencing Center for Infectious Disease"/>
            <person name="Wu L."/>
            <person name="Ma J."/>
        </authorList>
    </citation>
    <scope>NUCLEOTIDE SEQUENCE [LARGE SCALE GENOMIC DNA]</scope>
    <source>
        <strain evidence="2">CGMCC 1.12851</strain>
    </source>
</reference>
<dbReference type="Proteomes" id="UP000614261">
    <property type="component" value="Unassembled WGS sequence"/>
</dbReference>
<organism evidence="1 2">
    <name type="scientific">Blastomonas aquatica</name>
    <dbReference type="NCBI Taxonomy" id="1510276"/>
    <lineage>
        <taxon>Bacteria</taxon>
        <taxon>Pseudomonadati</taxon>
        <taxon>Pseudomonadota</taxon>
        <taxon>Alphaproteobacteria</taxon>
        <taxon>Sphingomonadales</taxon>
        <taxon>Sphingomonadaceae</taxon>
        <taxon>Blastomonas</taxon>
    </lineage>
</organism>
<evidence type="ECO:0008006" key="3">
    <source>
        <dbReference type="Google" id="ProtNLM"/>
    </source>
</evidence>
<accession>A0ABQ1IU90</accession>
<evidence type="ECO:0000313" key="1">
    <source>
        <dbReference type="EMBL" id="GGB51446.1"/>
    </source>
</evidence>
<sequence>MTLARHNVRLPAAIDKALRKLAQEHGVTPYAMLQRSVKEGIAALTIPATDDSERRELVAEVASMSVRLSDLERMIDRTLFTAVAAYCYSRSAAMGGGKTDEIITGEINRAYDRQRAKAEGR</sequence>
<name>A0ABQ1IU90_9SPHN</name>
<keyword evidence="2" id="KW-1185">Reference proteome</keyword>
<dbReference type="EMBL" id="BMGD01000001">
    <property type="protein sequence ID" value="GGB51446.1"/>
    <property type="molecule type" value="Genomic_DNA"/>
</dbReference>